<dbReference type="EMBL" id="JACEIK010000595">
    <property type="protein sequence ID" value="MCD7459558.1"/>
    <property type="molecule type" value="Genomic_DNA"/>
</dbReference>
<organism evidence="1 2">
    <name type="scientific">Datura stramonium</name>
    <name type="common">Jimsonweed</name>
    <name type="synonym">Common thornapple</name>
    <dbReference type="NCBI Taxonomy" id="4076"/>
    <lineage>
        <taxon>Eukaryota</taxon>
        <taxon>Viridiplantae</taxon>
        <taxon>Streptophyta</taxon>
        <taxon>Embryophyta</taxon>
        <taxon>Tracheophyta</taxon>
        <taxon>Spermatophyta</taxon>
        <taxon>Magnoliopsida</taxon>
        <taxon>eudicotyledons</taxon>
        <taxon>Gunneridae</taxon>
        <taxon>Pentapetalae</taxon>
        <taxon>asterids</taxon>
        <taxon>lamiids</taxon>
        <taxon>Solanales</taxon>
        <taxon>Solanaceae</taxon>
        <taxon>Solanoideae</taxon>
        <taxon>Datureae</taxon>
        <taxon>Datura</taxon>
    </lineage>
</organism>
<evidence type="ECO:0000313" key="2">
    <source>
        <dbReference type="Proteomes" id="UP000823775"/>
    </source>
</evidence>
<name>A0ABS8SL67_DATST</name>
<proteinExistence type="predicted"/>
<dbReference type="Proteomes" id="UP000823775">
    <property type="component" value="Unassembled WGS sequence"/>
</dbReference>
<keyword evidence="2" id="KW-1185">Reference proteome</keyword>
<protein>
    <submittedName>
        <fullName evidence="1">Uncharacterized protein</fullName>
    </submittedName>
</protein>
<sequence length="140" mass="15276">MRAGHVTSGIEHIPKLFVLDGGASIRIEPPTAHLCATRPLSSTFPTEVFTTIFAPPRARDSHPASFNPYALMSSSTTLPLTSVFYAKIPSISNLSRSWIQELPPPPLLVPPFALTPLTFFHVTPNHANNNSIEINLHLAK</sequence>
<evidence type="ECO:0000313" key="1">
    <source>
        <dbReference type="EMBL" id="MCD7459558.1"/>
    </source>
</evidence>
<accession>A0ABS8SL67</accession>
<gene>
    <name evidence="1" type="ORF">HAX54_041294</name>
</gene>
<comment type="caution">
    <text evidence="1">The sequence shown here is derived from an EMBL/GenBank/DDBJ whole genome shotgun (WGS) entry which is preliminary data.</text>
</comment>
<reference evidence="1 2" key="1">
    <citation type="journal article" date="2021" name="BMC Genomics">
        <title>Datura genome reveals duplications of psychoactive alkaloid biosynthetic genes and high mutation rate following tissue culture.</title>
        <authorList>
            <person name="Rajewski A."/>
            <person name="Carter-House D."/>
            <person name="Stajich J."/>
            <person name="Litt A."/>
        </authorList>
    </citation>
    <scope>NUCLEOTIDE SEQUENCE [LARGE SCALE GENOMIC DNA]</scope>
    <source>
        <strain evidence="1">AR-01</strain>
    </source>
</reference>